<dbReference type="SMART" id="SM00387">
    <property type="entry name" value="HATPase_c"/>
    <property type="match status" value="1"/>
</dbReference>
<organism evidence="3 4">
    <name type="scientific">Treponema rectale</name>
    <dbReference type="NCBI Taxonomy" id="744512"/>
    <lineage>
        <taxon>Bacteria</taxon>
        <taxon>Pseudomonadati</taxon>
        <taxon>Spirochaetota</taxon>
        <taxon>Spirochaetia</taxon>
        <taxon>Spirochaetales</taxon>
        <taxon>Treponemataceae</taxon>
        <taxon>Treponema</taxon>
    </lineage>
</organism>
<evidence type="ECO:0000313" key="4">
    <source>
        <dbReference type="Proteomes" id="UP000578697"/>
    </source>
</evidence>
<comment type="caution">
    <text evidence="3">The sequence shown here is derived from an EMBL/GenBank/DDBJ whole genome shotgun (WGS) entry which is preliminary data.</text>
</comment>
<dbReference type="EC" id="2.7.13.3" evidence="3"/>
<dbReference type="InterPro" id="IPR003594">
    <property type="entry name" value="HATPase_dom"/>
</dbReference>
<dbReference type="InterPro" id="IPR036890">
    <property type="entry name" value="HATPase_C_sf"/>
</dbReference>
<name>A0A840SJH6_9SPIR</name>
<gene>
    <name evidence="3" type="ORF">HNP77_001904</name>
</gene>
<protein>
    <submittedName>
        <fullName evidence="3">Two-component system sensor histidine kinase YesM</fullName>
        <ecNumber evidence="3">2.7.13.3</ecNumber>
    </submittedName>
</protein>
<dbReference type="Pfam" id="PF06580">
    <property type="entry name" value="His_kinase"/>
    <property type="match status" value="1"/>
</dbReference>
<keyword evidence="1" id="KW-1133">Transmembrane helix</keyword>
<feature type="transmembrane region" description="Helical" evidence="1">
    <location>
        <begin position="21"/>
        <end position="43"/>
    </location>
</feature>
<dbReference type="GO" id="GO:0000155">
    <property type="term" value="F:phosphorelay sensor kinase activity"/>
    <property type="evidence" value="ECO:0007669"/>
    <property type="project" value="InterPro"/>
</dbReference>
<dbReference type="PANTHER" id="PTHR34220:SF7">
    <property type="entry name" value="SENSOR HISTIDINE KINASE YPDA"/>
    <property type="match status" value="1"/>
</dbReference>
<accession>A0A840SJH6</accession>
<evidence type="ECO:0000259" key="2">
    <source>
        <dbReference type="SMART" id="SM00387"/>
    </source>
</evidence>
<evidence type="ECO:0000256" key="1">
    <source>
        <dbReference type="SAM" id="Phobius"/>
    </source>
</evidence>
<keyword evidence="3" id="KW-0418">Kinase</keyword>
<dbReference type="SUPFAM" id="SSF55874">
    <property type="entry name" value="ATPase domain of HSP90 chaperone/DNA topoisomerase II/histidine kinase"/>
    <property type="match status" value="1"/>
</dbReference>
<dbReference type="InterPro" id="IPR050640">
    <property type="entry name" value="Bact_2-comp_sensor_kinase"/>
</dbReference>
<keyword evidence="4" id="KW-1185">Reference proteome</keyword>
<dbReference type="GO" id="GO:0016020">
    <property type="term" value="C:membrane"/>
    <property type="evidence" value="ECO:0007669"/>
    <property type="project" value="InterPro"/>
</dbReference>
<dbReference type="Pfam" id="PF02518">
    <property type="entry name" value="HATPase_c"/>
    <property type="match status" value="1"/>
</dbReference>
<feature type="transmembrane region" description="Helical" evidence="1">
    <location>
        <begin position="290"/>
        <end position="314"/>
    </location>
</feature>
<dbReference type="Gene3D" id="3.30.565.10">
    <property type="entry name" value="Histidine kinase-like ATPase, C-terminal domain"/>
    <property type="match status" value="1"/>
</dbReference>
<keyword evidence="1" id="KW-0472">Membrane</keyword>
<dbReference type="RefSeq" id="WP_184652949.1">
    <property type="nucleotide sequence ID" value="NZ_JACHFR010000003.1"/>
</dbReference>
<keyword evidence="1" id="KW-0812">Transmembrane</keyword>
<dbReference type="InterPro" id="IPR010559">
    <property type="entry name" value="Sig_transdc_His_kin_internal"/>
</dbReference>
<keyword evidence="3" id="KW-0808">Transferase</keyword>
<dbReference type="PANTHER" id="PTHR34220">
    <property type="entry name" value="SENSOR HISTIDINE KINASE YPDA"/>
    <property type="match status" value="1"/>
</dbReference>
<proteinExistence type="predicted"/>
<reference evidence="3 4" key="1">
    <citation type="submission" date="2020-08" db="EMBL/GenBank/DDBJ databases">
        <title>Genomic Encyclopedia of Type Strains, Phase IV (KMG-IV): sequencing the most valuable type-strain genomes for metagenomic binning, comparative biology and taxonomic classification.</title>
        <authorList>
            <person name="Goeker M."/>
        </authorList>
    </citation>
    <scope>NUCLEOTIDE SEQUENCE [LARGE SCALE GENOMIC DNA]</scope>
    <source>
        <strain evidence="3 4">DSM 103679</strain>
    </source>
</reference>
<dbReference type="AlphaFoldDB" id="A0A840SJH6"/>
<dbReference type="Proteomes" id="UP000578697">
    <property type="component" value="Unassembled WGS sequence"/>
</dbReference>
<evidence type="ECO:0000313" key="3">
    <source>
        <dbReference type="EMBL" id="MBB5219522.1"/>
    </source>
</evidence>
<feature type="domain" description="Histidine kinase/HSP90-like ATPase" evidence="2">
    <location>
        <begin position="477"/>
        <end position="592"/>
    </location>
</feature>
<dbReference type="Gene3D" id="6.10.340.10">
    <property type="match status" value="1"/>
</dbReference>
<dbReference type="EMBL" id="JACHFR010000003">
    <property type="protein sequence ID" value="MBB5219522.1"/>
    <property type="molecule type" value="Genomic_DNA"/>
</dbReference>
<sequence length="597" mass="69056">MNIRNIFFSVINRFKISQKLYFLYAITFFIPLIITFTIFISWLSKTLNSWENKEAESTLRTLDIFFEESFNGISELSNVLSVNTEIRNIISKEYHSPLEVYKAYNEVKFIDPLIKAYSSISSIRFYTSNMSLHDNGFFTKNTYDVTGSDWYRNAVSLNGAPFWYYKKDSITQKPHLTLIRSVWNGIDHTLIGILCINVSNDFINQRLKSAPYSSIIEFSDQCIFSSINNPETTFINLTGKKSSDTIKIDSKEFSILKKEFSPDHGQNEKFTINIFISMENLFRTTAKFRLNISIVFLLFILSSLAMILLLAFSIHKRVSQVRKGIVSVGTNNFNIPPSIGGSDEFSEIYDEVYETSRKIKKLINEVYIRDIEKEQLTSRQNDIRFKMLSAQINPHFLFNTLEHIRMQALSCEDRDVPYMLKILAKILRYNLSVKEENVLLSQEIEIIGNYLDIQHKRFGERISYDIVPLCDINRIKILPLLIQPLVENCFAHGLESKTENGFIYILIKTETENGEAVLKITVQDNGEGIPEEKLDELNRRLNNTNVEEFRSSIGLVNVNQRIRLFYGQKYGMKIFSIPEKITAITLTLPLVTEDTNA</sequence>